<keyword evidence="8" id="KW-0472">Membrane</keyword>
<keyword evidence="4" id="KW-0808">Transferase</keyword>
<evidence type="ECO:0000313" key="10">
    <source>
        <dbReference type="EMBL" id="MBE6269794.1"/>
    </source>
</evidence>
<comment type="catalytic activity">
    <reaction evidence="1">
        <text>ATP + protein L-histidine = ADP + protein N-phospho-L-histidine.</text>
        <dbReference type="EC" id="2.7.13.3"/>
    </reaction>
</comment>
<keyword evidence="6" id="KW-0902">Two-component regulatory system</keyword>
<sequence length="696" mass="78985">MLKRRILLLLTWIVTVVILVPLTGCENGGRKAAYDEAVKTIMDASKQRDFSRMQLLADSLGKAEVLSEAESYFWQGLAYYRMMQVHTAEFFWKEAMVSIEDSDDPADLDTYARAASYLAGLHIRYYNFQSASKVVRTALEHLNYHHYISTSDYTNLLVFAGCCKGHYNIDDEEVSQLFEQAYKRHLDHIAKAHARENYHDAVVGVINIAYGWLSEKKYKKGLFWNRRLKKLVSDYKQLFPNDSAYIDKQQARCHIFEAIGYEGIGKIHEAEDAFEAFQQSNFANTDEGHLDASNYLAMAGKWQAAAKLLSNLDNIFVHMQSGYSLDDIQKFLLKKYKVNLMTGQTDSASVVANQICQRLDSAIIKSQWIDSDEQETIRQKEEQILQQQEHLSKVRILSLVAAMIVITSFFSVYTYFRHRAERRLAVANAQLEQKNVQLAIANAHAEESARMKASFIQQMSHEIRTPLNILSGFTQVITTPGIELDDETRQDINSKITENTDRITTLVNKMLELSEVSSKTIIERADNVPVMQIAAQAIDESGISSAEHLTFYLESSPEAEKLYLQTNQQAVTRALILLLDNAKKFTHDAEARLRNDTNEAPEKKEKVVLRVTADTEKAVFTIEDTGIVIPPEEAEHIFEEFVQLDEYYDGTGIGLTIARSLVRRLGGDVFLDTSYTDGARFVMEILTSPQVTDSAS</sequence>
<dbReference type="Gene3D" id="1.10.287.130">
    <property type="match status" value="1"/>
</dbReference>
<dbReference type="InterPro" id="IPR003594">
    <property type="entry name" value="HATPase_dom"/>
</dbReference>
<keyword evidence="8" id="KW-0812">Transmembrane</keyword>
<keyword evidence="8" id="KW-1133">Transmembrane helix</keyword>
<dbReference type="InterPro" id="IPR003661">
    <property type="entry name" value="HisK_dim/P_dom"/>
</dbReference>
<evidence type="ECO:0000256" key="2">
    <source>
        <dbReference type="ARBA" id="ARBA00012438"/>
    </source>
</evidence>
<protein>
    <recommendedName>
        <fullName evidence="2">histidine kinase</fullName>
        <ecNumber evidence="2">2.7.13.3</ecNumber>
    </recommendedName>
</protein>
<evidence type="ECO:0000259" key="9">
    <source>
        <dbReference type="PROSITE" id="PS50109"/>
    </source>
</evidence>
<gene>
    <name evidence="10" type="ORF">E7101_02450</name>
</gene>
<feature type="coiled-coil region" evidence="7">
    <location>
        <begin position="417"/>
        <end position="448"/>
    </location>
</feature>
<evidence type="ECO:0000256" key="5">
    <source>
        <dbReference type="ARBA" id="ARBA00022777"/>
    </source>
</evidence>
<dbReference type="SUPFAM" id="SSF47384">
    <property type="entry name" value="Homodimeric domain of signal transducing histidine kinase"/>
    <property type="match status" value="1"/>
</dbReference>
<dbReference type="InterPro" id="IPR005467">
    <property type="entry name" value="His_kinase_dom"/>
</dbReference>
<proteinExistence type="predicted"/>
<dbReference type="AlphaFoldDB" id="A0A9D5S773"/>
<accession>A0A9D5S773</accession>
<keyword evidence="7" id="KW-0175">Coiled coil</keyword>
<dbReference type="EC" id="2.7.13.3" evidence="2"/>
<dbReference type="CDD" id="cd00082">
    <property type="entry name" value="HisKA"/>
    <property type="match status" value="1"/>
</dbReference>
<dbReference type="InterPro" id="IPR036890">
    <property type="entry name" value="HATPase_C_sf"/>
</dbReference>
<dbReference type="InterPro" id="IPR004358">
    <property type="entry name" value="Sig_transdc_His_kin-like_C"/>
</dbReference>
<dbReference type="InterPro" id="IPR036097">
    <property type="entry name" value="HisK_dim/P_sf"/>
</dbReference>
<feature type="domain" description="Histidine kinase" evidence="9">
    <location>
        <begin position="458"/>
        <end position="689"/>
    </location>
</feature>
<dbReference type="Gene3D" id="3.30.565.10">
    <property type="entry name" value="Histidine kinase-like ATPase, C-terminal domain"/>
    <property type="match status" value="1"/>
</dbReference>
<dbReference type="Proteomes" id="UP000806522">
    <property type="component" value="Unassembled WGS sequence"/>
</dbReference>
<reference evidence="10" key="1">
    <citation type="submission" date="2019-04" db="EMBL/GenBank/DDBJ databases">
        <title>Evolution of Biomass-Degrading Anaerobic Consortia Revealed by Metagenomics.</title>
        <authorList>
            <person name="Peng X."/>
        </authorList>
    </citation>
    <scope>NUCLEOTIDE SEQUENCE</scope>
    <source>
        <strain evidence="10">SIG140</strain>
    </source>
</reference>
<organism evidence="10 11">
    <name type="scientific">Xylanibacter ruminicola</name>
    <name type="common">Prevotella ruminicola</name>
    <dbReference type="NCBI Taxonomy" id="839"/>
    <lineage>
        <taxon>Bacteria</taxon>
        <taxon>Pseudomonadati</taxon>
        <taxon>Bacteroidota</taxon>
        <taxon>Bacteroidia</taxon>
        <taxon>Bacteroidales</taxon>
        <taxon>Prevotellaceae</taxon>
        <taxon>Xylanibacter</taxon>
    </lineage>
</organism>
<keyword evidence="3" id="KW-0597">Phosphoprotein</keyword>
<evidence type="ECO:0000313" key="11">
    <source>
        <dbReference type="Proteomes" id="UP000806522"/>
    </source>
</evidence>
<dbReference type="Pfam" id="PF00512">
    <property type="entry name" value="HisKA"/>
    <property type="match status" value="1"/>
</dbReference>
<name>A0A9D5S773_XYLRU</name>
<dbReference type="PANTHER" id="PTHR43711:SF26">
    <property type="entry name" value="SENSOR HISTIDINE KINASE RCSC"/>
    <property type="match status" value="1"/>
</dbReference>
<dbReference type="InterPro" id="IPR050736">
    <property type="entry name" value="Sensor_HK_Regulatory"/>
</dbReference>
<dbReference type="PRINTS" id="PR00344">
    <property type="entry name" value="BCTRLSENSOR"/>
</dbReference>
<evidence type="ECO:0000256" key="6">
    <source>
        <dbReference type="ARBA" id="ARBA00023012"/>
    </source>
</evidence>
<evidence type="ECO:0000256" key="1">
    <source>
        <dbReference type="ARBA" id="ARBA00000085"/>
    </source>
</evidence>
<dbReference type="SMART" id="SM00388">
    <property type="entry name" value="HisKA"/>
    <property type="match status" value="1"/>
</dbReference>
<dbReference type="SUPFAM" id="SSF55874">
    <property type="entry name" value="ATPase domain of HSP90 chaperone/DNA topoisomerase II/histidine kinase"/>
    <property type="match status" value="1"/>
</dbReference>
<dbReference type="Pfam" id="PF02518">
    <property type="entry name" value="HATPase_c"/>
    <property type="match status" value="1"/>
</dbReference>
<dbReference type="PROSITE" id="PS50109">
    <property type="entry name" value="HIS_KIN"/>
    <property type="match status" value="1"/>
</dbReference>
<comment type="caution">
    <text evidence="10">The sequence shown here is derived from an EMBL/GenBank/DDBJ whole genome shotgun (WGS) entry which is preliminary data.</text>
</comment>
<evidence type="ECO:0000256" key="8">
    <source>
        <dbReference type="SAM" id="Phobius"/>
    </source>
</evidence>
<dbReference type="SMART" id="SM00387">
    <property type="entry name" value="HATPase_c"/>
    <property type="match status" value="1"/>
</dbReference>
<dbReference type="PANTHER" id="PTHR43711">
    <property type="entry name" value="TWO-COMPONENT HISTIDINE KINASE"/>
    <property type="match status" value="1"/>
</dbReference>
<dbReference type="GO" id="GO:0000155">
    <property type="term" value="F:phosphorelay sensor kinase activity"/>
    <property type="evidence" value="ECO:0007669"/>
    <property type="project" value="InterPro"/>
</dbReference>
<evidence type="ECO:0000256" key="4">
    <source>
        <dbReference type="ARBA" id="ARBA00022679"/>
    </source>
</evidence>
<evidence type="ECO:0000256" key="7">
    <source>
        <dbReference type="SAM" id="Coils"/>
    </source>
</evidence>
<evidence type="ECO:0000256" key="3">
    <source>
        <dbReference type="ARBA" id="ARBA00022553"/>
    </source>
</evidence>
<keyword evidence="5 10" id="KW-0418">Kinase</keyword>
<feature type="transmembrane region" description="Helical" evidence="8">
    <location>
        <begin position="396"/>
        <end position="416"/>
    </location>
</feature>
<dbReference type="EMBL" id="SUYC01000002">
    <property type="protein sequence ID" value="MBE6269794.1"/>
    <property type="molecule type" value="Genomic_DNA"/>
</dbReference>